<dbReference type="Proteomes" id="UP001320420">
    <property type="component" value="Unassembled WGS sequence"/>
</dbReference>
<dbReference type="AlphaFoldDB" id="A0AAN9YGL4"/>
<feature type="compositionally biased region" description="Polar residues" evidence="2">
    <location>
        <begin position="357"/>
        <end position="366"/>
    </location>
</feature>
<evidence type="ECO:0000256" key="2">
    <source>
        <dbReference type="SAM" id="MobiDB-lite"/>
    </source>
</evidence>
<feature type="compositionally biased region" description="Basic residues" evidence="2">
    <location>
        <begin position="28"/>
        <end position="39"/>
    </location>
</feature>
<feature type="region of interest" description="Disordered" evidence="2">
    <location>
        <begin position="356"/>
        <end position="385"/>
    </location>
</feature>
<evidence type="ECO:0000313" key="3">
    <source>
        <dbReference type="EMBL" id="KAK7744003.1"/>
    </source>
</evidence>
<keyword evidence="1" id="KW-0539">Nucleus</keyword>
<dbReference type="PANTHER" id="PTHR37540">
    <property type="entry name" value="TRANSCRIPTION FACTOR (ACR-2), PUTATIVE-RELATED-RELATED"/>
    <property type="match status" value="1"/>
</dbReference>
<dbReference type="EMBL" id="JAKJXP020000126">
    <property type="protein sequence ID" value="KAK7744003.1"/>
    <property type="molecule type" value="Genomic_DNA"/>
</dbReference>
<sequence length="577" mass="64760">MVSPSASKPGFQFITSINTIARNDETRRRVRSHARRQKLPSHTSTPQPKRQPTQKERISKFRLSSGTSSGSRKKRSTSATEEGCSVRNYDHEGNPGWETTMISKDLSITVAKELPNFSLLRIETTPLTENLLKYCMTINVDTAATHAFMANVAAMHNSLADWDDTTTIDFHRFQAVKTVNERLNLEGKDIDSPVSDGLIIAVALLVNTEAYIGSLAAAGAHMNGLKRMVEMRGGLLQGFEYSSLLQRTMAWADFSYATAANKPLVFPLIPKLATSLGIKDRFMSRSMVANTEAVGLSDLSIRHREVMELFELLYSITDGINSFNWADIKSFKAERSQISDSIYLLEWRLCQLEDSTRSQQGSSTRAESLPITMPSDDNDSWLETSPPTDLSNALIYASHLFLHLAIRGQPPAAHRHRALIEALMSSLCDTLMMLDLLSEVDPPLGSPASYHTESSVGQLSTESWSTTTSDVSNCSNSSTWIALRSHLHENILLWILFVGFCIRMPNSFDSAPFMYRGIIIGDHHEFFSRALAKYCRVRSILDKDTLLLTLKEILWLDSWCETQLNLFWQEISDQMRI</sequence>
<feature type="compositionally biased region" description="Polar residues" evidence="2">
    <location>
        <begin position="40"/>
        <end position="51"/>
    </location>
</feature>
<accession>A0AAN9YGL4</accession>
<comment type="caution">
    <text evidence="3">The sequence shown here is derived from an EMBL/GenBank/DDBJ whole genome shotgun (WGS) entry which is preliminary data.</text>
</comment>
<protein>
    <submittedName>
        <fullName evidence="3">Uncharacterized protein</fullName>
    </submittedName>
</protein>
<organism evidence="3 4">
    <name type="scientific">Diatrype stigma</name>
    <dbReference type="NCBI Taxonomy" id="117547"/>
    <lineage>
        <taxon>Eukaryota</taxon>
        <taxon>Fungi</taxon>
        <taxon>Dikarya</taxon>
        <taxon>Ascomycota</taxon>
        <taxon>Pezizomycotina</taxon>
        <taxon>Sordariomycetes</taxon>
        <taxon>Xylariomycetidae</taxon>
        <taxon>Xylariales</taxon>
        <taxon>Diatrypaceae</taxon>
        <taxon>Diatrype</taxon>
    </lineage>
</organism>
<keyword evidence="4" id="KW-1185">Reference proteome</keyword>
<dbReference type="PANTHER" id="PTHR37540:SF5">
    <property type="entry name" value="TRANSCRIPTION FACTOR DOMAIN-CONTAINING PROTEIN"/>
    <property type="match status" value="1"/>
</dbReference>
<reference evidence="3 4" key="1">
    <citation type="submission" date="2024-02" db="EMBL/GenBank/DDBJ databases">
        <title>De novo assembly and annotation of 12 fungi associated with fruit tree decline syndrome in Ontario, Canada.</title>
        <authorList>
            <person name="Sulman M."/>
            <person name="Ellouze W."/>
            <person name="Ilyukhin E."/>
        </authorList>
    </citation>
    <scope>NUCLEOTIDE SEQUENCE [LARGE SCALE GENOMIC DNA]</scope>
    <source>
        <strain evidence="3 4">M11/M66-122</strain>
    </source>
</reference>
<gene>
    <name evidence="3" type="ORF">SLS62_010364</name>
</gene>
<dbReference type="InterPro" id="IPR021858">
    <property type="entry name" value="Fun_TF"/>
</dbReference>
<dbReference type="Pfam" id="PF11951">
    <property type="entry name" value="Fungal_trans_2"/>
    <property type="match status" value="1"/>
</dbReference>
<name>A0AAN9YGL4_9PEZI</name>
<evidence type="ECO:0000256" key="1">
    <source>
        <dbReference type="ARBA" id="ARBA00023242"/>
    </source>
</evidence>
<evidence type="ECO:0000313" key="4">
    <source>
        <dbReference type="Proteomes" id="UP001320420"/>
    </source>
</evidence>
<proteinExistence type="predicted"/>
<feature type="region of interest" description="Disordered" evidence="2">
    <location>
        <begin position="1"/>
        <end position="94"/>
    </location>
</feature>